<evidence type="ECO:0000259" key="3">
    <source>
        <dbReference type="Pfam" id="PF00732"/>
    </source>
</evidence>
<feature type="signal peptide" evidence="2">
    <location>
        <begin position="1"/>
        <end position="27"/>
    </location>
</feature>
<dbReference type="PANTHER" id="PTHR11552">
    <property type="entry name" value="GLUCOSE-METHANOL-CHOLINE GMC OXIDOREDUCTASE"/>
    <property type="match status" value="1"/>
</dbReference>
<comment type="caution">
    <text evidence="5">The sequence shown here is derived from an EMBL/GenBank/DDBJ whole genome shotgun (WGS) entry which is preliminary data.</text>
</comment>
<dbReference type="Proteomes" id="UP000824998">
    <property type="component" value="Unassembled WGS sequence"/>
</dbReference>
<evidence type="ECO:0000313" key="6">
    <source>
        <dbReference type="Proteomes" id="UP000824998"/>
    </source>
</evidence>
<dbReference type="GO" id="GO:0050660">
    <property type="term" value="F:flavin adenine dinucleotide binding"/>
    <property type="evidence" value="ECO:0007669"/>
    <property type="project" value="InterPro"/>
</dbReference>
<dbReference type="Gene3D" id="3.30.560.10">
    <property type="entry name" value="Glucose Oxidase, domain 3"/>
    <property type="match status" value="1"/>
</dbReference>
<name>A0A9P7YLH5_9HELO</name>
<feature type="chain" id="PRO_5040490647" description="Glucose-methanol-choline oxidoreductase N-terminal domain-containing protein" evidence="2">
    <location>
        <begin position="28"/>
        <end position="484"/>
    </location>
</feature>
<organism evidence="5 6">
    <name type="scientific">Amylocarpus encephaloides</name>
    <dbReference type="NCBI Taxonomy" id="45428"/>
    <lineage>
        <taxon>Eukaryota</taxon>
        <taxon>Fungi</taxon>
        <taxon>Dikarya</taxon>
        <taxon>Ascomycota</taxon>
        <taxon>Pezizomycotina</taxon>
        <taxon>Leotiomycetes</taxon>
        <taxon>Helotiales</taxon>
        <taxon>Helotiales incertae sedis</taxon>
        <taxon>Amylocarpus</taxon>
    </lineage>
</organism>
<gene>
    <name evidence="5" type="ORF">BJ875DRAFT_440057</name>
</gene>
<accession>A0A9P7YLH5</accession>
<dbReference type="InterPro" id="IPR007867">
    <property type="entry name" value="GMC_OxRtase_C"/>
</dbReference>
<dbReference type="EMBL" id="MU251423">
    <property type="protein sequence ID" value="KAG9235747.1"/>
    <property type="molecule type" value="Genomic_DNA"/>
</dbReference>
<dbReference type="Pfam" id="PF05199">
    <property type="entry name" value="GMC_oxred_C"/>
    <property type="match status" value="1"/>
</dbReference>
<comment type="similarity">
    <text evidence="1">Belongs to the GMC oxidoreductase family.</text>
</comment>
<dbReference type="SUPFAM" id="SSF54373">
    <property type="entry name" value="FAD-linked reductases, C-terminal domain"/>
    <property type="match status" value="1"/>
</dbReference>
<dbReference type="InterPro" id="IPR036188">
    <property type="entry name" value="FAD/NAD-bd_sf"/>
</dbReference>
<reference evidence="5" key="1">
    <citation type="journal article" date="2021" name="IMA Fungus">
        <title>Genomic characterization of three marine fungi, including Emericellopsis atlantica sp. nov. with signatures of a generalist lifestyle and marine biomass degradation.</title>
        <authorList>
            <person name="Hagestad O.C."/>
            <person name="Hou L."/>
            <person name="Andersen J.H."/>
            <person name="Hansen E.H."/>
            <person name="Altermark B."/>
            <person name="Li C."/>
            <person name="Kuhnert E."/>
            <person name="Cox R.J."/>
            <person name="Crous P.W."/>
            <person name="Spatafora J.W."/>
            <person name="Lail K."/>
            <person name="Amirebrahimi M."/>
            <person name="Lipzen A."/>
            <person name="Pangilinan J."/>
            <person name="Andreopoulos W."/>
            <person name="Hayes R.D."/>
            <person name="Ng V."/>
            <person name="Grigoriev I.V."/>
            <person name="Jackson S.A."/>
            <person name="Sutton T.D.S."/>
            <person name="Dobson A.D.W."/>
            <person name="Rama T."/>
        </authorList>
    </citation>
    <scope>NUCLEOTIDE SEQUENCE</scope>
    <source>
        <strain evidence="5">TRa018bII</strain>
    </source>
</reference>
<dbReference type="GO" id="GO:0016614">
    <property type="term" value="F:oxidoreductase activity, acting on CH-OH group of donors"/>
    <property type="evidence" value="ECO:0007669"/>
    <property type="project" value="InterPro"/>
</dbReference>
<dbReference type="InterPro" id="IPR012132">
    <property type="entry name" value="GMC_OxRdtase"/>
</dbReference>
<dbReference type="AlphaFoldDB" id="A0A9P7YLH5"/>
<dbReference type="PANTHER" id="PTHR11552:SF115">
    <property type="entry name" value="DEHYDROGENASE XPTC-RELATED"/>
    <property type="match status" value="1"/>
</dbReference>
<protein>
    <recommendedName>
        <fullName evidence="7">Glucose-methanol-choline oxidoreductase N-terminal domain-containing protein</fullName>
    </recommendedName>
</protein>
<keyword evidence="6" id="KW-1185">Reference proteome</keyword>
<evidence type="ECO:0000256" key="2">
    <source>
        <dbReference type="SAM" id="SignalP"/>
    </source>
</evidence>
<dbReference type="SUPFAM" id="SSF51905">
    <property type="entry name" value="FAD/NAD(P)-binding domain"/>
    <property type="match status" value="1"/>
</dbReference>
<dbReference type="Gene3D" id="3.50.50.60">
    <property type="entry name" value="FAD/NAD(P)-binding domain"/>
    <property type="match status" value="2"/>
</dbReference>
<sequence>MKHSVAFFAVQTIPALIVTATPASVFSAQHLTRATDVAHSYDCLIIGGGISGLTVADRLTEDPKHTVLVIEYGYFGNLEDIGTVYPPTGLRKSSPAHLYNITAVGKYPAKVFSPPDSNLVKQLVGVPLPVKAKKEIILAAGAIHSPQALQRSGVGPKTLLEAVKIPVVVSLPGVGQNFQDHTSLNVGYNFTTNAWPNPNTLKTNETYRLEVDALWNSRKIGITSPEISLKYPLMLTTTLELDRSILHARAHEQLCIPPLPRISPNKSEELATAYKNQDPAAYLPIGTDKSIIAGYKAQLKLLAAGIRSKDTAWMQMASSPIGSTAVTNLHPLSRGTINLNVSDPAGEPIVDFRATSNPMDTRLFVELIRLARRYLATQGVMKELSPVFFNPPLNVSSDEDLGAWVESVLLPTVYHPIGTCAMMPRELGGVVHDELLVYGVERVRVVDASVMPMLIGANTSQTVYAVAEKAADLIRGLLKKKGRS</sequence>
<evidence type="ECO:0000313" key="5">
    <source>
        <dbReference type="EMBL" id="KAG9235747.1"/>
    </source>
</evidence>
<proteinExistence type="inferred from homology"/>
<evidence type="ECO:0000256" key="1">
    <source>
        <dbReference type="ARBA" id="ARBA00010790"/>
    </source>
</evidence>
<dbReference type="PIRSF" id="PIRSF000137">
    <property type="entry name" value="Alcohol_oxidase"/>
    <property type="match status" value="1"/>
</dbReference>
<evidence type="ECO:0008006" key="7">
    <source>
        <dbReference type="Google" id="ProtNLM"/>
    </source>
</evidence>
<keyword evidence="2" id="KW-0732">Signal</keyword>
<evidence type="ECO:0000259" key="4">
    <source>
        <dbReference type="Pfam" id="PF05199"/>
    </source>
</evidence>
<dbReference type="InterPro" id="IPR000172">
    <property type="entry name" value="GMC_OxRdtase_N"/>
</dbReference>
<dbReference type="OrthoDB" id="269227at2759"/>
<feature type="domain" description="Glucose-methanol-choline oxidoreductase N-terminal" evidence="3">
    <location>
        <begin position="130"/>
        <end position="182"/>
    </location>
</feature>
<feature type="domain" description="Glucose-methanol-choline oxidoreductase C-terminal" evidence="4">
    <location>
        <begin position="331"/>
        <end position="467"/>
    </location>
</feature>
<dbReference type="Pfam" id="PF00732">
    <property type="entry name" value="GMC_oxred_N"/>
    <property type="match status" value="1"/>
</dbReference>